<protein>
    <recommendedName>
        <fullName evidence="4">Fimbrillin family protein</fullName>
    </recommendedName>
</protein>
<dbReference type="EMBL" id="AQHV01000014">
    <property type="protein sequence ID" value="KKB53680.1"/>
    <property type="molecule type" value="Genomic_DNA"/>
</dbReference>
<dbReference type="PROSITE" id="PS51257">
    <property type="entry name" value="PROKAR_LIPOPROTEIN"/>
    <property type="match status" value="1"/>
</dbReference>
<dbReference type="AlphaFoldDB" id="A0A0F5J869"/>
<dbReference type="RefSeq" id="WP_046146793.1">
    <property type="nucleotide sequence ID" value="NZ_KQ033913.1"/>
</dbReference>
<dbReference type="HOGENOM" id="CLU_825966_0_0_10"/>
<evidence type="ECO:0000313" key="2">
    <source>
        <dbReference type="EMBL" id="KKB53680.1"/>
    </source>
</evidence>
<evidence type="ECO:0000313" key="3">
    <source>
        <dbReference type="Proteomes" id="UP000033047"/>
    </source>
</evidence>
<accession>A0A0F5J869</accession>
<dbReference type="CDD" id="cd13121">
    <property type="entry name" value="BF2867_like_C"/>
    <property type="match status" value="1"/>
</dbReference>
<gene>
    <name evidence="2" type="ORF">HMPREF1535_03225</name>
</gene>
<dbReference type="CDD" id="cd13120">
    <property type="entry name" value="BF2867_like_N"/>
    <property type="match status" value="1"/>
</dbReference>
<dbReference type="Gene3D" id="2.60.40.2620">
    <property type="entry name" value="Fimbrillin-like"/>
    <property type="match status" value="1"/>
</dbReference>
<comment type="caution">
    <text evidence="2">The sequence shown here is derived from an EMBL/GenBank/DDBJ whole genome shotgun (WGS) entry which is preliminary data.</text>
</comment>
<feature type="region of interest" description="Disordered" evidence="1">
    <location>
        <begin position="293"/>
        <end position="313"/>
    </location>
</feature>
<dbReference type="PATRIC" id="fig|927665.4.peg.3314"/>
<dbReference type="InterPro" id="IPR025049">
    <property type="entry name" value="Mfa-like_1"/>
</dbReference>
<dbReference type="InterPro" id="IPR042278">
    <property type="entry name" value="Mfa-like_1_N"/>
</dbReference>
<evidence type="ECO:0008006" key="4">
    <source>
        <dbReference type="Google" id="ProtNLM"/>
    </source>
</evidence>
<proteinExistence type="predicted"/>
<name>A0A0F5J869_9BACT</name>
<organism evidence="2 3">
    <name type="scientific">Parabacteroides goldsteinii DSM 19448 = WAL 12034</name>
    <dbReference type="NCBI Taxonomy" id="927665"/>
    <lineage>
        <taxon>Bacteria</taxon>
        <taxon>Pseudomonadati</taxon>
        <taxon>Bacteroidota</taxon>
        <taxon>Bacteroidia</taxon>
        <taxon>Bacteroidales</taxon>
        <taxon>Tannerellaceae</taxon>
        <taxon>Parabacteroides</taxon>
    </lineage>
</organism>
<sequence length="313" mass="34364">MKYWPVYIITIVLFLLTACNEDPIAEVPVKNEIKFNTGVVLTRGVIESDENHTPQQEMIGIQVIRGTDGDTQQGFLTSNIASSASIAAGSGTIDLDIRQYFDEANNNAHFMAFYPEHNNYEAGKASWTIDGTQDIMVTKPVTAVYQDGREIAFEFEHSLAQVVLKLVAEDDHVAELYGDLLSAKINVPTQFELTISNIGETALNKITQPDDSHMGEFDFGEMELRTDTVTSQGVLVYPDAAGLTEITLEFENRKTKSYPFSGVTLQAGHKTVVIATVKGHTVLFDVISLEPWEDATEPDNGNEVGLGKPGESL</sequence>
<dbReference type="STRING" id="927665.HMPREF1535_03225"/>
<dbReference type="Proteomes" id="UP000033047">
    <property type="component" value="Unassembled WGS sequence"/>
</dbReference>
<dbReference type="Pfam" id="PF13149">
    <property type="entry name" value="Mfa_like_1"/>
    <property type="match status" value="1"/>
</dbReference>
<evidence type="ECO:0000256" key="1">
    <source>
        <dbReference type="SAM" id="MobiDB-lite"/>
    </source>
</evidence>
<reference evidence="2 3" key="1">
    <citation type="submission" date="2013-04" db="EMBL/GenBank/DDBJ databases">
        <title>The Genome Sequence of Parabacteroides goldsteinii DSM 19448.</title>
        <authorList>
            <consortium name="The Broad Institute Genomics Platform"/>
            <person name="Earl A."/>
            <person name="Ward D."/>
            <person name="Feldgarden M."/>
            <person name="Gevers D."/>
            <person name="Martens E."/>
            <person name="Sakamoto M."/>
            <person name="Benno Y."/>
            <person name="Song Y."/>
            <person name="Liu C."/>
            <person name="Lee J."/>
            <person name="Bolanos M."/>
            <person name="Vaisanen M.L."/>
            <person name="Finegold S.M."/>
            <person name="Walker B."/>
            <person name="Young S."/>
            <person name="Zeng Q."/>
            <person name="Gargeya S."/>
            <person name="Fitzgerald M."/>
            <person name="Haas B."/>
            <person name="Abouelleil A."/>
            <person name="Allen A.W."/>
            <person name="Alvarado L."/>
            <person name="Arachchi H.M."/>
            <person name="Berlin A.M."/>
            <person name="Chapman S.B."/>
            <person name="Gainer-Dewar J."/>
            <person name="Goldberg J."/>
            <person name="Griggs A."/>
            <person name="Gujja S."/>
            <person name="Hansen M."/>
            <person name="Howarth C."/>
            <person name="Imamovic A."/>
            <person name="Ireland A."/>
            <person name="Larimer J."/>
            <person name="McCowan C."/>
            <person name="Murphy C."/>
            <person name="Pearson M."/>
            <person name="Poon T.W."/>
            <person name="Priest M."/>
            <person name="Roberts A."/>
            <person name="Saif S."/>
            <person name="Shea T."/>
            <person name="Sisk P."/>
            <person name="Sykes S."/>
            <person name="Wortman J."/>
            <person name="Nusbaum C."/>
            <person name="Birren B."/>
        </authorList>
    </citation>
    <scope>NUCLEOTIDE SEQUENCE [LARGE SCALE GENOMIC DNA]</scope>
    <source>
        <strain evidence="2 3">DSM 19448</strain>
    </source>
</reference>